<evidence type="ECO:0000256" key="1">
    <source>
        <dbReference type="SAM" id="SignalP"/>
    </source>
</evidence>
<dbReference type="Gene3D" id="3.40.50.2300">
    <property type="match status" value="2"/>
</dbReference>
<evidence type="ECO:0000313" key="3">
    <source>
        <dbReference type="Proteomes" id="UP000664122"/>
    </source>
</evidence>
<reference evidence="2" key="1">
    <citation type="submission" date="2021-03" db="EMBL/GenBank/DDBJ databases">
        <title>Whole genome sequence of Jiella sp. CQZ9-1.</title>
        <authorList>
            <person name="Tuo L."/>
        </authorList>
    </citation>
    <scope>NUCLEOTIDE SEQUENCE</scope>
    <source>
        <strain evidence="2">CQZ9-1</strain>
    </source>
</reference>
<dbReference type="SUPFAM" id="SSF53822">
    <property type="entry name" value="Periplasmic binding protein-like I"/>
    <property type="match status" value="1"/>
</dbReference>
<protein>
    <submittedName>
        <fullName evidence="2">Urea ABC transporter substrate-binding protein</fullName>
    </submittedName>
</protein>
<dbReference type="AlphaFoldDB" id="A0A939JRN1"/>
<accession>A0A939JRN1</accession>
<dbReference type="PANTHER" id="PTHR47628:SF1">
    <property type="entry name" value="ALIPHATIC AMIDASE EXPRESSION-REGULATING PROTEIN"/>
    <property type="match status" value="1"/>
</dbReference>
<dbReference type="Proteomes" id="UP000664122">
    <property type="component" value="Unassembled WGS sequence"/>
</dbReference>
<dbReference type="CDD" id="cd06355">
    <property type="entry name" value="PBP1_FmdD-like"/>
    <property type="match status" value="1"/>
</dbReference>
<evidence type="ECO:0000313" key="2">
    <source>
        <dbReference type="EMBL" id="MBO0662073.1"/>
    </source>
</evidence>
<dbReference type="EMBL" id="JAFMPP010000003">
    <property type="protein sequence ID" value="MBO0662073.1"/>
    <property type="molecule type" value="Genomic_DNA"/>
</dbReference>
<feature type="signal peptide" evidence="1">
    <location>
        <begin position="1"/>
        <end position="23"/>
    </location>
</feature>
<dbReference type="PANTHER" id="PTHR47628">
    <property type="match status" value="1"/>
</dbReference>
<dbReference type="FunFam" id="3.40.50.2300:FF:000097">
    <property type="entry name" value="Branched-chain amino acid ABC transporter substrate-binding protein"/>
    <property type="match status" value="1"/>
</dbReference>
<proteinExistence type="predicted"/>
<name>A0A939JRN1_9HYPH</name>
<dbReference type="InterPro" id="IPR017777">
    <property type="entry name" value="ABC_urea-bd_UrtA"/>
</dbReference>
<dbReference type="InterPro" id="IPR028082">
    <property type="entry name" value="Peripla_BP_I"/>
</dbReference>
<gene>
    <name evidence="2" type="primary">urtA</name>
    <name evidence="2" type="ORF">J1C48_05765</name>
</gene>
<dbReference type="NCBIfam" id="TIGR03407">
    <property type="entry name" value="urea_ABC_UrtA"/>
    <property type="match status" value="1"/>
</dbReference>
<feature type="chain" id="PRO_5037620668" evidence="1">
    <location>
        <begin position="24"/>
        <end position="437"/>
    </location>
</feature>
<dbReference type="RefSeq" id="WP_207256827.1">
    <property type="nucleotide sequence ID" value="NZ_JAFMPP010000003.1"/>
</dbReference>
<keyword evidence="1" id="KW-0732">Signal</keyword>
<sequence>MTWMQRTALAATIAAFGVSGAVAADTKPKGEPIKVGILHSLSGTMAISETTLKDAMLMLIDEQNKKGGLLGRPLEPVVVDPASNWPLFAEKARELISQDKVAAVFGCWTSVSRKSVLPVFKELDSILFYPVQYEGEESERNVFYTGAAPNQQAIPAVDYLMNEGVKRWVLEGTDYVYPRTTNKILEAYLKSKGVAAEDIKVNYTPFGFSDWQTEVSAIKDFGSAGKKTAVVSTVNGDANVPFYKELANQGVSAEDIPVVAFSVGEEELAGIDTSPLVGHLAAWNYFESIDTPQNDDFIAKWHKFIGNDKRVTNDPMEAHYIGFNMWVKAVEKAGTTDPDKVIDAMIGVSVPNLTGGYSTMMPNHHITKPVFIGEIQDDGQFQVVWQTPGLVPGDAWSDYLPESKPLISDWRKPMSCGNFNTATGKCGGAGAEKAAAN</sequence>
<dbReference type="Pfam" id="PF13433">
    <property type="entry name" value="Peripla_BP_5"/>
    <property type="match status" value="1"/>
</dbReference>
<comment type="caution">
    <text evidence="2">The sequence shown here is derived from an EMBL/GenBank/DDBJ whole genome shotgun (WGS) entry which is preliminary data.</text>
</comment>
<keyword evidence="3" id="KW-1185">Reference proteome</keyword>
<organism evidence="2 3">
    <name type="scientific">Jiella flava</name>
    <dbReference type="NCBI Taxonomy" id="2816857"/>
    <lineage>
        <taxon>Bacteria</taxon>
        <taxon>Pseudomonadati</taxon>
        <taxon>Pseudomonadota</taxon>
        <taxon>Alphaproteobacteria</taxon>
        <taxon>Hyphomicrobiales</taxon>
        <taxon>Aurantimonadaceae</taxon>
        <taxon>Jiella</taxon>
    </lineage>
</organism>